<evidence type="ECO:0000313" key="2">
    <source>
        <dbReference type="Proteomes" id="UP001172386"/>
    </source>
</evidence>
<dbReference type="EMBL" id="JAPDRQ010000018">
    <property type="protein sequence ID" value="KAJ9662063.1"/>
    <property type="molecule type" value="Genomic_DNA"/>
</dbReference>
<sequence>MDRTFELFDKLKLPLIKYILSDGSVKTPAMYNDIVVVDGGIIPQDVDPFHVSVAHGGSVPDETVQKGVSGILDDAFGPYKKVMAEDFKEGMKMLLEVDNFSTREYLKDPKHQNLDFFSIQWLETNNTSSNLFDQAFTESVIDSFDFDAPEGENWSCINGGTSLLMKGMKTAIKGTVQHYKRVKKVTMDEESNLIVSVHNESKPRDPYVTVFNTTSLGCLQRIDLTGLSLHPSQKDAIRSLHYDDSAKVAIKFSYPWWITDCGIASGGTGNTDIPLRTCVYPSYNIHDDPKKESVLLCSYTWSQDATRVGSLIKPHSPEGEEELLELMFENLARLHEQNFNTKPDAPKSRDEIKALIKDAYVTHHAFSWSHDPFTSGAFALFGPGQFRNLYPYLSRPAADSRFHICGEHSSAHHAWIVGSLNSAYMAVHRFLNRFDMLDDIEKLKKLWGTVDELDDGYKGTEHLQVALGLLKKGTHVRV</sequence>
<dbReference type="Proteomes" id="UP001172386">
    <property type="component" value="Unassembled WGS sequence"/>
</dbReference>
<name>A0ACC3AGH8_9EURO</name>
<reference evidence="1" key="1">
    <citation type="submission" date="2022-10" db="EMBL/GenBank/DDBJ databases">
        <title>Culturing micro-colonial fungi from biological soil crusts in the Mojave desert and describing Neophaeococcomyces mojavensis, and introducing the new genera and species Taxawa tesnikishii.</title>
        <authorList>
            <person name="Kurbessoian T."/>
            <person name="Stajich J.E."/>
        </authorList>
    </citation>
    <scope>NUCLEOTIDE SEQUENCE</scope>
    <source>
        <strain evidence="1">JES_112</strain>
    </source>
</reference>
<protein>
    <submittedName>
        <fullName evidence="1">Uncharacterized protein</fullName>
    </submittedName>
</protein>
<evidence type="ECO:0000313" key="1">
    <source>
        <dbReference type="EMBL" id="KAJ9662063.1"/>
    </source>
</evidence>
<proteinExistence type="predicted"/>
<accession>A0ACC3AGH8</accession>
<organism evidence="1 2">
    <name type="scientific">Neophaeococcomyces mojaviensis</name>
    <dbReference type="NCBI Taxonomy" id="3383035"/>
    <lineage>
        <taxon>Eukaryota</taxon>
        <taxon>Fungi</taxon>
        <taxon>Dikarya</taxon>
        <taxon>Ascomycota</taxon>
        <taxon>Pezizomycotina</taxon>
        <taxon>Eurotiomycetes</taxon>
        <taxon>Chaetothyriomycetidae</taxon>
        <taxon>Chaetothyriales</taxon>
        <taxon>Chaetothyriales incertae sedis</taxon>
        <taxon>Neophaeococcomyces</taxon>
    </lineage>
</organism>
<gene>
    <name evidence="1" type="ORF">H2198_001605</name>
</gene>
<comment type="caution">
    <text evidence="1">The sequence shown here is derived from an EMBL/GenBank/DDBJ whole genome shotgun (WGS) entry which is preliminary data.</text>
</comment>
<keyword evidence="2" id="KW-1185">Reference proteome</keyword>